<accession>A0AAP9K892</accession>
<evidence type="ECO:0000313" key="1">
    <source>
        <dbReference type="EMBL" id="MDN4188447.1"/>
    </source>
</evidence>
<sequence length="66" mass="7098">MPGNDSAAHIGVVLRWCRSVAGVGGIVTRHLAGECPIIRSWRSQSSASVTIENVKNPVFFGMLTLF</sequence>
<organism evidence="1 2">
    <name type="scientific">Bifidobacterium breve</name>
    <dbReference type="NCBI Taxonomy" id="1685"/>
    <lineage>
        <taxon>Bacteria</taxon>
        <taxon>Bacillati</taxon>
        <taxon>Actinomycetota</taxon>
        <taxon>Actinomycetes</taxon>
        <taxon>Bifidobacteriales</taxon>
        <taxon>Bifidobacteriaceae</taxon>
        <taxon>Bifidobacterium</taxon>
    </lineage>
</organism>
<protein>
    <submittedName>
        <fullName evidence="1">Lysine transporter LysE</fullName>
    </submittedName>
</protein>
<proteinExistence type="predicted"/>
<name>A0AAP9K892_BIFBR</name>
<evidence type="ECO:0000313" key="2">
    <source>
        <dbReference type="Proteomes" id="UP001169990"/>
    </source>
</evidence>
<reference evidence="1" key="2">
    <citation type="journal article" date="2022" name="3 Biotech.">
        <title>Isomaltooligosaccharides utilization and genomic characterization of human infant anti-inflammatory Bifidobacterium longum and Bifidobacterium breve strains.</title>
        <authorList>
            <person name="Sharma S."/>
            <person name="Singh S."/>
            <person name="Chaudhary V."/>
            <person name="Mantri S."/>
            <person name="Chander A."/>
            <person name="Maurya R."/>
            <person name="Rajarammohan S."/>
            <person name="Singh R.P."/>
            <person name="Rishi P."/>
            <person name="Bishnoi M."/>
            <person name="Bhadada S.K."/>
            <person name="Kondepudi K.K."/>
        </authorList>
    </citation>
    <scope>NUCLEOTIDE SEQUENCE</scope>
    <source>
        <strain evidence="1">Bif11</strain>
    </source>
</reference>
<reference evidence="1" key="1">
    <citation type="submission" date="2018-05" db="EMBL/GenBank/DDBJ databases">
        <authorList>
            <person name="Kondepudi K.K."/>
            <person name="Singh S."/>
            <person name="Chaudhry V."/>
            <person name="Mantri S."/>
            <person name="Bhadada S."/>
            <person name="Bishnoi M."/>
            <person name="Kaur J."/>
            <person name="Sharma S."/>
            <person name="Bhatia R."/>
        </authorList>
    </citation>
    <scope>NUCLEOTIDE SEQUENCE</scope>
    <source>
        <strain evidence="1">Bif11</strain>
    </source>
</reference>
<dbReference type="EMBL" id="QELD01000017">
    <property type="protein sequence ID" value="MDN4188447.1"/>
    <property type="molecule type" value="Genomic_DNA"/>
</dbReference>
<gene>
    <name evidence="1" type="ORF">DC496_08960</name>
</gene>
<dbReference type="AlphaFoldDB" id="A0AAP9K892"/>
<dbReference type="Proteomes" id="UP001169990">
    <property type="component" value="Unassembled WGS sequence"/>
</dbReference>
<comment type="caution">
    <text evidence="1">The sequence shown here is derived from an EMBL/GenBank/DDBJ whole genome shotgun (WGS) entry which is preliminary data.</text>
</comment>